<keyword evidence="2" id="KW-1185">Reference proteome</keyword>
<reference evidence="2" key="1">
    <citation type="journal article" date="2024" name="Front. Bioeng. Biotechnol.">
        <title>Genome-scale model development and genomic sequencing of the oleaginous clade Lipomyces.</title>
        <authorList>
            <person name="Czajka J.J."/>
            <person name="Han Y."/>
            <person name="Kim J."/>
            <person name="Mondo S.J."/>
            <person name="Hofstad B.A."/>
            <person name="Robles A."/>
            <person name="Haridas S."/>
            <person name="Riley R."/>
            <person name="LaButti K."/>
            <person name="Pangilinan J."/>
            <person name="Andreopoulos W."/>
            <person name="Lipzen A."/>
            <person name="Yan J."/>
            <person name="Wang M."/>
            <person name="Ng V."/>
            <person name="Grigoriev I.V."/>
            <person name="Spatafora J.W."/>
            <person name="Magnuson J.K."/>
            <person name="Baker S.E."/>
            <person name="Pomraning K.R."/>
        </authorList>
    </citation>
    <scope>NUCLEOTIDE SEQUENCE [LARGE SCALE GENOMIC DNA]</scope>
    <source>
        <strain evidence="2">CBS 7786</strain>
    </source>
</reference>
<accession>A0ACC3SW08</accession>
<comment type="caution">
    <text evidence="1">The sequence shown here is derived from an EMBL/GenBank/DDBJ whole genome shotgun (WGS) entry which is preliminary data.</text>
</comment>
<protein>
    <submittedName>
        <fullName evidence="1">GroES-like protein</fullName>
    </submittedName>
</protein>
<dbReference type="EMBL" id="MU971402">
    <property type="protein sequence ID" value="KAK9235849.1"/>
    <property type="molecule type" value="Genomic_DNA"/>
</dbReference>
<evidence type="ECO:0000313" key="1">
    <source>
        <dbReference type="EMBL" id="KAK9235849.1"/>
    </source>
</evidence>
<sequence length="351" mass="38147">MATRSIGVASRSLTFTYPGSQPHWTYETIPLPIPKNQILIQVTASSLSSCDIAILNTQMLWAKPGEKGLGRDFAGVVTYVGGNHEVKWQVGDEVCGIYYHPYGAGTLASHILLDPNREGIIRKPDILPTLEAAAFPLSFTLAYQCLRNATLTPSSTVCVFGGTTSIGLFAIQLAKKHFMVKRVVATCSAGDSATLARYMGADDVVDYTAVQERDLIDAVLATAGETMHYDIVVDTVGTTPAIMQRLKDLTPPKTGWYVTTVGDREHPDGATFLTSSSFGKTVVGAIRGPRYKVEGVIPRLDTLQLAMDLYVQEKLKIVIDSVTSWDKYQEALDKLQTGGAHGKIVIEIDEF</sequence>
<evidence type="ECO:0000313" key="2">
    <source>
        <dbReference type="Proteomes" id="UP001433508"/>
    </source>
</evidence>
<gene>
    <name evidence="1" type="ORF">V1525DRAFT_364105</name>
</gene>
<organism evidence="1 2">
    <name type="scientific">Lipomyces kononenkoae</name>
    <name type="common">Yeast</name>
    <dbReference type="NCBI Taxonomy" id="34357"/>
    <lineage>
        <taxon>Eukaryota</taxon>
        <taxon>Fungi</taxon>
        <taxon>Dikarya</taxon>
        <taxon>Ascomycota</taxon>
        <taxon>Saccharomycotina</taxon>
        <taxon>Lipomycetes</taxon>
        <taxon>Lipomycetales</taxon>
        <taxon>Lipomycetaceae</taxon>
        <taxon>Lipomyces</taxon>
    </lineage>
</organism>
<dbReference type="Proteomes" id="UP001433508">
    <property type="component" value="Unassembled WGS sequence"/>
</dbReference>
<name>A0ACC3SW08_LIPKO</name>
<proteinExistence type="predicted"/>